<dbReference type="Proteomes" id="UP000214720">
    <property type="component" value="Unassembled WGS sequence"/>
</dbReference>
<keyword evidence="1" id="KW-1133">Transmembrane helix</keyword>
<proteinExistence type="predicted"/>
<evidence type="ECO:0000313" key="3">
    <source>
        <dbReference type="Proteomes" id="UP000214720"/>
    </source>
</evidence>
<keyword evidence="1" id="KW-0812">Transmembrane</keyword>
<gene>
    <name evidence="2" type="ORF">BSU04_05760</name>
</gene>
<evidence type="ECO:0000256" key="1">
    <source>
        <dbReference type="SAM" id="Phobius"/>
    </source>
</evidence>
<protein>
    <submittedName>
        <fullName evidence="2">Uncharacterized protein</fullName>
    </submittedName>
</protein>
<evidence type="ECO:0000313" key="2">
    <source>
        <dbReference type="EMBL" id="OXC79757.1"/>
    </source>
</evidence>
<sequence length="78" mass="8051">MSMASMKAEPMMPNISVTPLAASVSTNASEGVMAWGPVRAAAAQALLAVGSCSLMVGVSGFIDKTERMVPKSAVHEER</sequence>
<reference evidence="3" key="1">
    <citation type="submission" date="2017-01" db="EMBL/GenBank/DDBJ databases">
        <title>Genome Analysis of Deinococcus marmoris KOPRI26562.</title>
        <authorList>
            <person name="Kim J.H."/>
            <person name="Oh H.-M."/>
        </authorList>
    </citation>
    <scope>NUCLEOTIDE SEQUENCE [LARGE SCALE GENOMIC DNA]</scope>
    <source>
        <strain evidence="3">PAMC 26633</strain>
    </source>
</reference>
<accession>A0A226X9Y1</accession>
<dbReference type="AlphaFoldDB" id="A0A226X9Y1"/>
<name>A0A226X9Y1_CABSO</name>
<comment type="caution">
    <text evidence="2">The sequence shown here is derived from an EMBL/GenBank/DDBJ whole genome shotgun (WGS) entry which is preliminary data.</text>
</comment>
<organism evidence="2 3">
    <name type="scientific">Caballeronia sordidicola</name>
    <name type="common">Burkholderia sordidicola</name>
    <dbReference type="NCBI Taxonomy" id="196367"/>
    <lineage>
        <taxon>Bacteria</taxon>
        <taxon>Pseudomonadati</taxon>
        <taxon>Pseudomonadota</taxon>
        <taxon>Betaproteobacteria</taxon>
        <taxon>Burkholderiales</taxon>
        <taxon>Burkholderiaceae</taxon>
        <taxon>Caballeronia</taxon>
    </lineage>
</organism>
<keyword evidence="1" id="KW-0472">Membrane</keyword>
<feature type="transmembrane region" description="Helical" evidence="1">
    <location>
        <begin position="38"/>
        <end position="62"/>
    </location>
</feature>
<dbReference type="EMBL" id="MTHB01000032">
    <property type="protein sequence ID" value="OXC79757.1"/>
    <property type="molecule type" value="Genomic_DNA"/>
</dbReference>